<proteinExistence type="predicted"/>
<name>A0A830EGE7_9CREN</name>
<dbReference type="PANTHER" id="PTHR30289:SF1">
    <property type="entry name" value="PEBP (PHOSPHATIDYLETHANOLAMINE-BINDING PROTEIN) FAMILY PROTEIN"/>
    <property type="match status" value="1"/>
</dbReference>
<sequence length="154" mass="17101">MSFTLMSPAFKYGERIPKKYTCDDVDVSPPLQWSSIPPGTKSLVLIMEDPDAPIGVFTHWVLYNVPPDRTGLPENVPKTPTVEGIGIQGLNDFGRVGYGGPCPPRGHGSHRYFFRLYALSTVPSIKQRASKDEVLRIIKNNIIGTAEYMGTYSR</sequence>
<dbReference type="CDD" id="cd00865">
    <property type="entry name" value="PEBP_bact_arch"/>
    <property type="match status" value="1"/>
</dbReference>
<reference evidence="4" key="3">
    <citation type="submission" date="2022-09" db="EMBL/GenBank/DDBJ databases">
        <title>Complete genome sequence of Vulcanisaeta souniana.</title>
        <authorList>
            <person name="Kato S."/>
            <person name="Itoh T."/>
            <person name="Ohkuma M."/>
        </authorList>
    </citation>
    <scope>NUCLEOTIDE SEQUENCE [LARGE SCALE GENOMIC DNA]</scope>
    <source>
        <strain evidence="4">JCM 11219</strain>
    </source>
</reference>
<dbReference type="InterPro" id="IPR005247">
    <property type="entry name" value="YbhB_YbcL/LppC-like"/>
</dbReference>
<dbReference type="Gene3D" id="3.90.280.10">
    <property type="entry name" value="PEBP-like"/>
    <property type="match status" value="1"/>
</dbReference>
<dbReference type="Proteomes" id="UP000657075">
    <property type="component" value="Unassembled WGS sequence"/>
</dbReference>
<dbReference type="Proteomes" id="UP001060771">
    <property type="component" value="Chromosome"/>
</dbReference>
<evidence type="ECO:0000313" key="3">
    <source>
        <dbReference type="Proteomes" id="UP000657075"/>
    </source>
</evidence>
<organism evidence="2 3">
    <name type="scientific">Vulcanisaeta souniana JCM 11219</name>
    <dbReference type="NCBI Taxonomy" id="1293586"/>
    <lineage>
        <taxon>Archaea</taxon>
        <taxon>Thermoproteota</taxon>
        <taxon>Thermoprotei</taxon>
        <taxon>Thermoproteales</taxon>
        <taxon>Thermoproteaceae</taxon>
        <taxon>Vulcanisaeta</taxon>
    </lineage>
</organism>
<evidence type="ECO:0000313" key="4">
    <source>
        <dbReference type="Proteomes" id="UP001060771"/>
    </source>
</evidence>
<keyword evidence="4" id="KW-1185">Reference proteome</keyword>
<dbReference type="OrthoDB" id="28720at2157"/>
<dbReference type="GeneID" id="76207222"/>
<dbReference type="EMBL" id="BMNM01000009">
    <property type="protein sequence ID" value="GGI82764.1"/>
    <property type="molecule type" value="Genomic_DNA"/>
</dbReference>
<dbReference type="NCBIfam" id="TIGR00481">
    <property type="entry name" value="YbhB/YbcL family Raf kinase inhibitor-like protein"/>
    <property type="match status" value="1"/>
</dbReference>
<protein>
    <submittedName>
        <fullName evidence="2">UPF0098 protein</fullName>
    </submittedName>
</protein>
<gene>
    <name evidence="2" type="ORF">GCM10007112_19410</name>
    <name evidence="1" type="ORF">Vsou_16760</name>
</gene>
<reference evidence="1" key="4">
    <citation type="journal article" date="2023" name="Microbiol. Resour. Announc.">
        <title>Complete Genome Sequence of Vulcanisaeta souniana Strain IC-059, a Hyperthermophilic Archaeon Isolated from Hot Spring Water in Japan.</title>
        <authorList>
            <person name="Kato S."/>
            <person name="Itoh T."/>
            <person name="Wu L."/>
            <person name="Ma J."/>
            <person name="Ohkuma M."/>
        </authorList>
    </citation>
    <scope>NUCLEOTIDE SEQUENCE</scope>
    <source>
        <strain evidence="1">JCM 11219</strain>
    </source>
</reference>
<dbReference type="RefSeq" id="WP_188603747.1">
    <property type="nucleotide sequence ID" value="NZ_AP026830.1"/>
</dbReference>
<dbReference type="PANTHER" id="PTHR30289">
    <property type="entry name" value="UNCHARACTERIZED PROTEIN YBCL-RELATED"/>
    <property type="match status" value="1"/>
</dbReference>
<dbReference type="SUPFAM" id="SSF49777">
    <property type="entry name" value="PEBP-like"/>
    <property type="match status" value="1"/>
</dbReference>
<dbReference type="AlphaFoldDB" id="A0A830EGE7"/>
<dbReference type="Pfam" id="PF01161">
    <property type="entry name" value="PBP"/>
    <property type="match status" value="1"/>
</dbReference>
<dbReference type="EMBL" id="AP026830">
    <property type="protein sequence ID" value="BDR92583.1"/>
    <property type="molecule type" value="Genomic_DNA"/>
</dbReference>
<evidence type="ECO:0000313" key="1">
    <source>
        <dbReference type="EMBL" id="BDR92583.1"/>
    </source>
</evidence>
<dbReference type="InterPro" id="IPR008914">
    <property type="entry name" value="PEBP"/>
</dbReference>
<reference evidence="2" key="2">
    <citation type="submission" date="2020-09" db="EMBL/GenBank/DDBJ databases">
        <authorList>
            <person name="Sun Q."/>
            <person name="Ohkuma M."/>
        </authorList>
    </citation>
    <scope>NUCLEOTIDE SEQUENCE</scope>
    <source>
        <strain evidence="2">JCM 11219</strain>
    </source>
</reference>
<accession>A0A830EGE7</accession>
<dbReference type="InterPro" id="IPR036610">
    <property type="entry name" value="PEBP-like_sf"/>
</dbReference>
<evidence type="ECO:0000313" key="2">
    <source>
        <dbReference type="EMBL" id="GGI82764.1"/>
    </source>
</evidence>
<reference evidence="2" key="1">
    <citation type="journal article" date="2014" name="Int. J. Syst. Evol. Microbiol.">
        <title>Complete genome sequence of Corynebacterium casei LMG S-19264T (=DSM 44701T), isolated from a smear-ripened cheese.</title>
        <authorList>
            <consortium name="US DOE Joint Genome Institute (JGI-PGF)"/>
            <person name="Walter F."/>
            <person name="Albersmeier A."/>
            <person name="Kalinowski J."/>
            <person name="Ruckert C."/>
        </authorList>
    </citation>
    <scope>NUCLEOTIDE SEQUENCE</scope>
    <source>
        <strain evidence="2">JCM 11219</strain>
    </source>
</reference>